<reference evidence="4 5" key="1">
    <citation type="submission" date="2023-03" db="EMBL/GenBank/DDBJ databases">
        <title>Host association and intracellularity evolved multiple times independently in the Rickettsiales.</title>
        <authorList>
            <person name="Castelli M."/>
            <person name="Nardi T."/>
            <person name="Gammuto L."/>
            <person name="Bellinzona G."/>
            <person name="Sabaneyeva E."/>
            <person name="Potekhin A."/>
            <person name="Serra V."/>
            <person name="Petroni G."/>
            <person name="Sassera D."/>
        </authorList>
    </citation>
    <scope>NUCLEOTIDE SEQUENCE [LARGE SCALE GENOMIC DNA]</scope>
    <source>
        <strain evidence="4 5">Sr 2-6</strain>
    </source>
</reference>
<dbReference type="Proteomes" id="UP001291687">
    <property type="component" value="Unassembled WGS sequence"/>
</dbReference>
<name>A0ABU5NBL6_9RICK</name>
<organism evidence="4 5">
    <name type="scientific">Candidatus Megaera venefica</name>
    <dbReference type="NCBI Taxonomy" id="2055910"/>
    <lineage>
        <taxon>Bacteria</taxon>
        <taxon>Pseudomonadati</taxon>
        <taxon>Pseudomonadota</taxon>
        <taxon>Alphaproteobacteria</taxon>
        <taxon>Rickettsiales</taxon>
        <taxon>Rickettsiaceae</taxon>
        <taxon>Candidatus Megaera</taxon>
    </lineage>
</organism>
<dbReference type="Pfam" id="PF07916">
    <property type="entry name" value="TraG_N"/>
    <property type="match status" value="1"/>
</dbReference>
<keyword evidence="2" id="KW-0472">Membrane</keyword>
<evidence type="ECO:0000256" key="1">
    <source>
        <dbReference type="SAM" id="MobiDB-lite"/>
    </source>
</evidence>
<feature type="compositionally biased region" description="Low complexity" evidence="1">
    <location>
        <begin position="648"/>
        <end position="663"/>
    </location>
</feature>
<gene>
    <name evidence="4" type="ORF">Megvenef_00515</name>
</gene>
<evidence type="ECO:0000313" key="4">
    <source>
        <dbReference type="EMBL" id="MEA0970549.1"/>
    </source>
</evidence>
<feature type="region of interest" description="Disordered" evidence="1">
    <location>
        <begin position="964"/>
        <end position="986"/>
    </location>
</feature>
<feature type="region of interest" description="Disordered" evidence="1">
    <location>
        <begin position="794"/>
        <end position="820"/>
    </location>
</feature>
<feature type="compositionally biased region" description="Basic and acidic residues" evidence="1">
    <location>
        <begin position="976"/>
        <end position="986"/>
    </location>
</feature>
<feature type="compositionally biased region" description="Polar residues" evidence="1">
    <location>
        <begin position="485"/>
        <end position="498"/>
    </location>
</feature>
<protein>
    <submittedName>
        <fullName evidence="4">Conjugal transfer protein TraG</fullName>
    </submittedName>
</protein>
<feature type="transmembrane region" description="Helical" evidence="2">
    <location>
        <begin position="28"/>
        <end position="47"/>
    </location>
</feature>
<dbReference type="EMBL" id="JARJFB010000026">
    <property type="protein sequence ID" value="MEA0970549.1"/>
    <property type="molecule type" value="Genomic_DNA"/>
</dbReference>
<keyword evidence="2" id="KW-0812">Transmembrane</keyword>
<evidence type="ECO:0000256" key="2">
    <source>
        <dbReference type="SAM" id="Phobius"/>
    </source>
</evidence>
<feature type="domain" description="TraG N-terminal Proteobacteria" evidence="3">
    <location>
        <begin position="4"/>
        <end position="447"/>
    </location>
</feature>
<feature type="region of interest" description="Disordered" evidence="1">
    <location>
        <begin position="470"/>
        <end position="528"/>
    </location>
</feature>
<sequence>MELTIHLYGYAYHMFNTLNAIAMLRNSTLFPAMVNTAALMVGVFYAWKMAASRAEGEWRQYLLKVGGMIVVINALLLPKTSMNIKDHVEKHFWRVDNIPLAFALPIGVVEEVGHLLTIGFEQAFSSVDGRSAFNYYHHGTVFGARLSKEVLQAHVRHPEFVANMNSFIKRCVLLPAMIGHQFTKEELVATKDMWKLVSSKAGTFTRVPMIIGGTRQEPSPTCKQAVPYFDKAMKESALTDITAISIKLRAPGSGVEYNPSHLGMNEALKGQIEALYNDETSVENILKHNMMINSLNQYRSGKYPMAKAQLQHEAGGLISGDMAERILTGLLTVIKNLIYGSFVFVVPLMLFAGGMQSYRGWITVCLSLQLWPPLLSMLNMMIDTAYEPAHIVSYSSWSTAVKQMDSIASVAANLTLLIPFLAVYVTRMSEGGFLHLAGSIMATAQSAGGAAAAEQSSGGKQYDNQSIANRNRSNVNENKYDDSRQFVTGTNSGINSDGSMEKILPNGQMITTGGAGSTSSVGEASYHESEGVSTALHEGKHQEVQAMSSTSASLSTAQESLVSKEAAALKTIAENTSSNKGYDIDTSTDEGKEVVKALNKIDTLSQDKNFTWQQHAESYLKTDVSPPVAGKIASFLGFTASVGGVVNASNDSNQSDSSSSQVSTDLNTNDRNGVSIRTSDRSAYLETKGIDKTQQDSNREAYNETTRLEQTMSTHKDKIDGYNKALDHVQSHGSEFSKDVTQDVLNAYKNQYGTSDSTAAKEVLSGSNSAKQVFRQISGAKANEVLQQVTAGANSINSSDPVSTFGEPHKNDVNSKPGGEGGVVATFAKENDMTDKTAVNKQIEDTGAELKNTHGKKLSEKKVTFTDVRDSNQKEQEDRQENINIFDKDRIGNGITSKIIGGLGNIATLGNAGGGIGRNTSHSTQTIPEQISSLDGNQVVKPPSGAQNFSPEAARSLIQEFKPDNTKGVAATNDGQHVDASKKIKG</sequence>
<keyword evidence="2" id="KW-1133">Transmembrane helix</keyword>
<feature type="transmembrane region" description="Helical" evidence="2">
    <location>
        <begin position="407"/>
        <end position="425"/>
    </location>
</feature>
<evidence type="ECO:0000313" key="5">
    <source>
        <dbReference type="Proteomes" id="UP001291687"/>
    </source>
</evidence>
<accession>A0ABU5NBL6</accession>
<feature type="transmembrane region" description="Helical" evidence="2">
    <location>
        <begin position="361"/>
        <end position="386"/>
    </location>
</feature>
<feature type="compositionally biased region" description="Polar residues" evidence="1">
    <location>
        <begin position="664"/>
        <end position="677"/>
    </location>
</feature>
<proteinExistence type="predicted"/>
<feature type="transmembrane region" description="Helical" evidence="2">
    <location>
        <begin position="337"/>
        <end position="355"/>
    </location>
</feature>
<dbReference type="InterPro" id="IPR012931">
    <property type="entry name" value="TraG_N_Proteobacteria"/>
</dbReference>
<feature type="transmembrane region" description="Helical" evidence="2">
    <location>
        <begin position="59"/>
        <end position="77"/>
    </location>
</feature>
<comment type="caution">
    <text evidence="4">The sequence shown here is derived from an EMBL/GenBank/DDBJ whole genome shotgun (WGS) entry which is preliminary data.</text>
</comment>
<evidence type="ECO:0000259" key="3">
    <source>
        <dbReference type="Pfam" id="PF07916"/>
    </source>
</evidence>
<feature type="region of interest" description="Disordered" evidence="1">
    <location>
        <begin position="648"/>
        <end position="699"/>
    </location>
</feature>
<feature type="compositionally biased region" description="Basic and acidic residues" evidence="1">
    <location>
        <begin position="688"/>
        <end position="699"/>
    </location>
</feature>
<keyword evidence="5" id="KW-1185">Reference proteome</keyword>